<dbReference type="Proteomes" id="UP000591131">
    <property type="component" value="Unassembled WGS sequence"/>
</dbReference>
<feature type="region of interest" description="Disordered" evidence="1">
    <location>
        <begin position="1"/>
        <end position="40"/>
    </location>
</feature>
<protein>
    <submittedName>
        <fullName evidence="2">Uncharacterized protein</fullName>
    </submittedName>
</protein>
<dbReference type="AlphaFoldDB" id="A0A7J6KWH5"/>
<evidence type="ECO:0000256" key="1">
    <source>
        <dbReference type="SAM" id="MobiDB-lite"/>
    </source>
</evidence>
<proteinExistence type="predicted"/>
<dbReference type="OrthoDB" id="406368at2759"/>
<gene>
    <name evidence="2" type="ORF">FOL47_000251</name>
</gene>
<name>A0A7J6KWH5_PERCH</name>
<reference evidence="2 3" key="1">
    <citation type="submission" date="2020-04" db="EMBL/GenBank/DDBJ databases">
        <title>Perkinsus chesapeaki whole genome sequence.</title>
        <authorList>
            <person name="Bogema D.R."/>
        </authorList>
    </citation>
    <scope>NUCLEOTIDE SEQUENCE [LARGE SCALE GENOMIC DNA]</scope>
    <source>
        <strain evidence="2">ATCC PRA-425</strain>
    </source>
</reference>
<organism evidence="2 3">
    <name type="scientific">Perkinsus chesapeaki</name>
    <name type="common">Clam parasite</name>
    <name type="synonym">Perkinsus andrewsi</name>
    <dbReference type="NCBI Taxonomy" id="330153"/>
    <lineage>
        <taxon>Eukaryota</taxon>
        <taxon>Sar</taxon>
        <taxon>Alveolata</taxon>
        <taxon>Perkinsozoa</taxon>
        <taxon>Perkinsea</taxon>
        <taxon>Perkinsida</taxon>
        <taxon>Perkinsidae</taxon>
        <taxon>Perkinsus</taxon>
    </lineage>
</organism>
<feature type="region of interest" description="Disordered" evidence="1">
    <location>
        <begin position="82"/>
        <end position="102"/>
    </location>
</feature>
<evidence type="ECO:0000313" key="2">
    <source>
        <dbReference type="EMBL" id="KAF4651693.1"/>
    </source>
</evidence>
<dbReference type="EMBL" id="JAAPAO010001021">
    <property type="protein sequence ID" value="KAF4651693.1"/>
    <property type="molecule type" value="Genomic_DNA"/>
</dbReference>
<evidence type="ECO:0000313" key="3">
    <source>
        <dbReference type="Proteomes" id="UP000591131"/>
    </source>
</evidence>
<dbReference type="PANTHER" id="PTHR40429">
    <property type="entry name" value="FLAGELLAR ASSOCIATED PROTEIN"/>
    <property type="match status" value="1"/>
</dbReference>
<accession>A0A7J6KWH5</accession>
<sequence length="139" mass="15154">MTTPSAPLVAPPQSAPDSFSVSALGHQTDSIKPSRPAYSFGLGTRDAREKLFLSKEHEKLMPASCSPGPVYRLQSNHDDFHSYTFGHAPQRPAPRKRYPDPSIDLTDALVDSQPFKYPAVKGTVFGSDPKGQIKNATIM</sequence>
<feature type="non-terminal residue" evidence="2">
    <location>
        <position position="139"/>
    </location>
</feature>
<feature type="compositionally biased region" description="Polar residues" evidence="1">
    <location>
        <begin position="15"/>
        <end position="31"/>
    </location>
</feature>
<comment type="caution">
    <text evidence="2">The sequence shown here is derived from an EMBL/GenBank/DDBJ whole genome shotgun (WGS) entry which is preliminary data.</text>
</comment>
<dbReference type="PANTHER" id="PTHR40429:SF1">
    <property type="entry name" value="FLAGELLAR ASSOCIATED PROTEIN"/>
    <property type="match status" value="1"/>
</dbReference>
<keyword evidence="3" id="KW-1185">Reference proteome</keyword>